<sequence length="73" mass="8793">MEWTGHLQPMKHQWENPVQYFARVGEENIALNQALGEEVWIRFENEIACCYCGRKIKKTYNQGYCYPCAFYMY</sequence>
<name>A0ABV8JAJ0_9BACL</name>
<evidence type="ECO:0000313" key="2">
    <source>
        <dbReference type="Proteomes" id="UP001595843"/>
    </source>
</evidence>
<reference evidence="2" key="1">
    <citation type="journal article" date="2019" name="Int. J. Syst. Evol. Microbiol.">
        <title>The Global Catalogue of Microorganisms (GCM) 10K type strain sequencing project: providing services to taxonomists for standard genome sequencing and annotation.</title>
        <authorList>
            <consortium name="The Broad Institute Genomics Platform"/>
            <consortium name="The Broad Institute Genome Sequencing Center for Infectious Disease"/>
            <person name="Wu L."/>
            <person name="Ma J."/>
        </authorList>
    </citation>
    <scope>NUCLEOTIDE SEQUENCE [LARGE SCALE GENOMIC DNA]</scope>
    <source>
        <strain evidence="2">IBRC-M 10813</strain>
    </source>
</reference>
<proteinExistence type="predicted"/>
<protein>
    <submittedName>
        <fullName evidence="1">DUF2797 domain-containing protein</fullName>
    </submittedName>
</protein>
<evidence type="ECO:0000313" key="1">
    <source>
        <dbReference type="EMBL" id="MFC4075574.1"/>
    </source>
</evidence>
<keyword evidence="2" id="KW-1185">Reference proteome</keyword>
<comment type="caution">
    <text evidence="1">The sequence shown here is derived from an EMBL/GenBank/DDBJ whole genome shotgun (WGS) entry which is preliminary data.</text>
</comment>
<accession>A0ABV8JAJ0</accession>
<organism evidence="1 2">
    <name type="scientific">Salinithrix halophila</name>
    <dbReference type="NCBI Taxonomy" id="1485204"/>
    <lineage>
        <taxon>Bacteria</taxon>
        <taxon>Bacillati</taxon>
        <taxon>Bacillota</taxon>
        <taxon>Bacilli</taxon>
        <taxon>Bacillales</taxon>
        <taxon>Thermoactinomycetaceae</taxon>
        <taxon>Salinithrix</taxon>
    </lineage>
</organism>
<dbReference type="EMBL" id="JBHSAP010000005">
    <property type="protein sequence ID" value="MFC4075574.1"/>
    <property type="molecule type" value="Genomic_DNA"/>
</dbReference>
<dbReference type="InterPro" id="IPR021246">
    <property type="entry name" value="DUF2797"/>
</dbReference>
<dbReference type="Proteomes" id="UP001595843">
    <property type="component" value="Unassembled WGS sequence"/>
</dbReference>
<dbReference type="RefSeq" id="WP_380701630.1">
    <property type="nucleotide sequence ID" value="NZ_JBHSAP010000005.1"/>
</dbReference>
<gene>
    <name evidence="1" type="ORF">ACFOUO_01985</name>
</gene>
<dbReference type="Pfam" id="PF10977">
    <property type="entry name" value="DUF2797"/>
    <property type="match status" value="1"/>
</dbReference>